<name>A0AB34JFD2_PRYPA</name>
<protein>
    <recommendedName>
        <fullName evidence="1">PiggyBac transposable element-derived protein domain-containing protein</fullName>
    </recommendedName>
</protein>
<reference evidence="2 3" key="1">
    <citation type="journal article" date="2024" name="Science">
        <title>Giant polyketide synthase enzymes in the biosynthesis of giant marine polyether toxins.</title>
        <authorList>
            <person name="Fallon T.R."/>
            <person name="Shende V.V."/>
            <person name="Wierzbicki I.H."/>
            <person name="Pendleton A.L."/>
            <person name="Watervoot N.F."/>
            <person name="Auber R.P."/>
            <person name="Gonzalez D.J."/>
            <person name="Wisecaver J.H."/>
            <person name="Moore B.S."/>
        </authorList>
    </citation>
    <scope>NUCLEOTIDE SEQUENCE [LARGE SCALE GENOMIC DNA]</scope>
    <source>
        <strain evidence="2 3">12B1</strain>
    </source>
</reference>
<keyword evidence="3" id="KW-1185">Reference proteome</keyword>
<organism evidence="2 3">
    <name type="scientific">Prymnesium parvum</name>
    <name type="common">Toxic golden alga</name>
    <dbReference type="NCBI Taxonomy" id="97485"/>
    <lineage>
        <taxon>Eukaryota</taxon>
        <taxon>Haptista</taxon>
        <taxon>Haptophyta</taxon>
        <taxon>Prymnesiophyceae</taxon>
        <taxon>Prymnesiales</taxon>
        <taxon>Prymnesiaceae</taxon>
        <taxon>Prymnesium</taxon>
    </lineage>
</organism>
<feature type="domain" description="PiggyBac transposable element-derived protein" evidence="1">
    <location>
        <begin position="1"/>
        <end position="182"/>
    </location>
</feature>
<comment type="caution">
    <text evidence="2">The sequence shown here is derived from an EMBL/GenBank/DDBJ whole genome shotgun (WGS) entry which is preliminary data.</text>
</comment>
<dbReference type="Pfam" id="PF13843">
    <property type="entry name" value="DDE_Tnp_1_7"/>
    <property type="match status" value="1"/>
</dbReference>
<proteinExistence type="predicted"/>
<evidence type="ECO:0000313" key="2">
    <source>
        <dbReference type="EMBL" id="KAL1519451.1"/>
    </source>
</evidence>
<evidence type="ECO:0000259" key="1">
    <source>
        <dbReference type="Pfam" id="PF13843"/>
    </source>
</evidence>
<sequence>MLKPSFSTGRVLVADSWFGSVACALALFKHGLFAVMNVKTATKEFPKDQLLAEVDEVKGNSAEARDARRRRRGKQIAFTREFTVGSRKVTLIAAGHNRKVPLLLVATYGSMLPGDDHVKTWQVRKRDGTVEYHKIVTKQPQVHALYRQWMNIVDVHNKLRQGVVSMADIWHTVNWSERHFAEGLGFWEVNIYKALTYFYSRAFVWSTSKDIAVA</sequence>
<accession>A0AB34JFD2</accession>
<dbReference type="Proteomes" id="UP001515480">
    <property type="component" value="Unassembled WGS sequence"/>
</dbReference>
<gene>
    <name evidence="2" type="ORF">AB1Y20_022973</name>
</gene>
<evidence type="ECO:0000313" key="3">
    <source>
        <dbReference type="Proteomes" id="UP001515480"/>
    </source>
</evidence>
<dbReference type="AlphaFoldDB" id="A0AB34JFD2"/>
<dbReference type="EMBL" id="JBGBPQ010000009">
    <property type="protein sequence ID" value="KAL1519451.1"/>
    <property type="molecule type" value="Genomic_DNA"/>
</dbReference>
<dbReference type="InterPro" id="IPR029526">
    <property type="entry name" value="PGBD"/>
</dbReference>